<organism evidence="2 3">
    <name type="scientific">Spartinivicinus poritis</name>
    <dbReference type="NCBI Taxonomy" id="2994640"/>
    <lineage>
        <taxon>Bacteria</taxon>
        <taxon>Pseudomonadati</taxon>
        <taxon>Pseudomonadota</taxon>
        <taxon>Gammaproteobacteria</taxon>
        <taxon>Oceanospirillales</taxon>
        <taxon>Zooshikellaceae</taxon>
        <taxon>Spartinivicinus</taxon>
    </lineage>
</organism>
<dbReference type="EMBL" id="JAPMOU010000022">
    <property type="protein sequence ID" value="MDE1463621.1"/>
    <property type="molecule type" value="Genomic_DNA"/>
</dbReference>
<evidence type="ECO:0000256" key="1">
    <source>
        <dbReference type="SAM" id="Phobius"/>
    </source>
</evidence>
<evidence type="ECO:0000313" key="2">
    <source>
        <dbReference type="EMBL" id="MDE1463621.1"/>
    </source>
</evidence>
<keyword evidence="1" id="KW-1133">Transmembrane helix</keyword>
<proteinExistence type="predicted"/>
<evidence type="ECO:0000313" key="3">
    <source>
        <dbReference type="Proteomes" id="UP001528823"/>
    </source>
</evidence>
<protein>
    <submittedName>
        <fullName evidence="2">Uncharacterized protein</fullName>
    </submittedName>
</protein>
<name>A0ABT5UCA9_9GAMM</name>
<keyword evidence="1" id="KW-0472">Membrane</keyword>
<feature type="transmembrane region" description="Helical" evidence="1">
    <location>
        <begin position="43"/>
        <end position="61"/>
    </location>
</feature>
<sequence>MQKIILDKVNDIKKIRWQSAGFLLKLCMAMILLIIIATGLVAGVSILSAILLFACAWLVKLKTESLMEKIKWNFHGYLKAKKTA</sequence>
<dbReference type="Proteomes" id="UP001528823">
    <property type="component" value="Unassembled WGS sequence"/>
</dbReference>
<dbReference type="RefSeq" id="WP_274689953.1">
    <property type="nucleotide sequence ID" value="NZ_JAPMOU010000022.1"/>
</dbReference>
<comment type="caution">
    <text evidence="2">The sequence shown here is derived from an EMBL/GenBank/DDBJ whole genome shotgun (WGS) entry which is preliminary data.</text>
</comment>
<feature type="transmembrane region" description="Helical" evidence="1">
    <location>
        <begin position="20"/>
        <end position="37"/>
    </location>
</feature>
<accession>A0ABT5UCA9</accession>
<keyword evidence="3" id="KW-1185">Reference proteome</keyword>
<reference evidence="2 3" key="1">
    <citation type="submission" date="2022-11" db="EMBL/GenBank/DDBJ databases">
        <title>Spartinivicinus poritis sp. nov., isolated from scleractinian coral Porites lutea.</title>
        <authorList>
            <person name="Zhang G."/>
            <person name="Cai L."/>
            <person name="Wei Q."/>
        </authorList>
    </citation>
    <scope>NUCLEOTIDE SEQUENCE [LARGE SCALE GENOMIC DNA]</scope>
    <source>
        <strain evidence="2 3">A2-2</strain>
    </source>
</reference>
<gene>
    <name evidence="2" type="ORF">ORQ98_16835</name>
</gene>
<keyword evidence="1" id="KW-0812">Transmembrane</keyword>